<evidence type="ECO:0000256" key="4">
    <source>
        <dbReference type="ARBA" id="ARBA00022692"/>
    </source>
</evidence>
<accession>A0A131XB12</accession>
<comment type="subcellular location">
    <subcellularLocation>
        <location evidence="1">Mitochondrion inner membrane</location>
        <topology evidence="1">Single-pass membrane protein</topology>
    </subcellularLocation>
</comment>
<dbReference type="FunFam" id="4.10.95.10:FF:000001">
    <property type="entry name" value="Cytochrome c oxidase subunit 6A, mitochondrial"/>
    <property type="match status" value="1"/>
</dbReference>
<evidence type="ECO:0000256" key="1">
    <source>
        <dbReference type="ARBA" id="ARBA00004434"/>
    </source>
</evidence>
<dbReference type="GO" id="GO:0030234">
    <property type="term" value="F:enzyme regulator activity"/>
    <property type="evidence" value="ECO:0007669"/>
    <property type="project" value="TreeGrafter"/>
</dbReference>
<evidence type="ECO:0000256" key="3">
    <source>
        <dbReference type="ARBA" id="ARBA00005553"/>
    </source>
</evidence>
<dbReference type="PIRSF" id="PIRSF000277">
    <property type="entry name" value="COX6A1"/>
    <property type="match status" value="1"/>
</dbReference>
<dbReference type="InterPro" id="IPR036418">
    <property type="entry name" value="Cyt_c_oxidase_su6a_sf"/>
</dbReference>
<proteinExistence type="evidence at transcript level"/>
<dbReference type="Gene3D" id="4.10.95.10">
    <property type="entry name" value="Cytochrome c oxidase, subunit VIa"/>
    <property type="match status" value="1"/>
</dbReference>
<reference evidence="12" key="1">
    <citation type="journal article" date="2017" name="Ticks Tick Borne Dis.">
        <title>An insight into the sialome of Hyalomma excavatum.</title>
        <authorList>
            <person name="Ribeiro J.M."/>
            <person name="Slovak M."/>
            <person name="Francischetti I.M."/>
        </authorList>
    </citation>
    <scope>NUCLEOTIDE SEQUENCE</scope>
    <source>
        <strain evidence="12">Samish</strain>
        <tissue evidence="12">Salivary glands</tissue>
    </source>
</reference>
<dbReference type="InterPro" id="IPR001349">
    <property type="entry name" value="Cyt_c_oxidase_su6a"/>
</dbReference>
<dbReference type="SUPFAM" id="SSF81411">
    <property type="entry name" value="Mitochondrial cytochrome c oxidase subunit VIa"/>
    <property type="match status" value="1"/>
</dbReference>
<evidence type="ECO:0000256" key="5">
    <source>
        <dbReference type="ARBA" id="ARBA00022792"/>
    </source>
</evidence>
<dbReference type="Pfam" id="PF02046">
    <property type="entry name" value="COX6A"/>
    <property type="match status" value="1"/>
</dbReference>
<dbReference type="GO" id="GO:0006123">
    <property type="term" value="P:mitochondrial electron transport, cytochrome c to oxygen"/>
    <property type="evidence" value="ECO:0007669"/>
    <property type="project" value="TreeGrafter"/>
</dbReference>
<evidence type="ECO:0000256" key="10">
    <source>
        <dbReference type="RuleBase" id="RU004396"/>
    </source>
</evidence>
<keyword evidence="6" id="KW-0809">Transit peptide</keyword>
<comment type="similarity">
    <text evidence="3 10">Belongs to the cytochrome c oxidase subunit 6A family.</text>
</comment>
<name>A0A131XB12_9ACAR</name>
<evidence type="ECO:0000256" key="2">
    <source>
        <dbReference type="ARBA" id="ARBA00004673"/>
    </source>
</evidence>
<evidence type="ECO:0000256" key="9">
    <source>
        <dbReference type="ARBA" id="ARBA00023136"/>
    </source>
</evidence>
<evidence type="ECO:0000256" key="7">
    <source>
        <dbReference type="ARBA" id="ARBA00022989"/>
    </source>
</evidence>
<feature type="transmembrane region" description="Helical" evidence="11">
    <location>
        <begin position="39"/>
        <end position="58"/>
    </location>
</feature>
<dbReference type="GO" id="GO:0005743">
    <property type="term" value="C:mitochondrial inner membrane"/>
    <property type="evidence" value="ECO:0007669"/>
    <property type="project" value="UniProtKB-SubCell"/>
</dbReference>
<protein>
    <submittedName>
        <fullName evidence="12">Putative cytochrome c oxidase subunit via/cox13</fullName>
    </submittedName>
</protein>
<keyword evidence="7 11" id="KW-1133">Transmembrane helix</keyword>
<sequence length="108" mass="12529">MASLPLKQAFRSFSRSAVRLSAEADAHSHEAGERLWRNLSLFVAFPAIALCGLNVYLAELEHKKHFHRPEYKPYEYIHIRTKKFPWGDGNRALFFNPKKNWVPGGYVE</sequence>
<keyword evidence="4 11" id="KW-0812">Transmembrane</keyword>
<dbReference type="AlphaFoldDB" id="A0A131XB12"/>
<evidence type="ECO:0000256" key="11">
    <source>
        <dbReference type="SAM" id="Phobius"/>
    </source>
</evidence>
<comment type="pathway">
    <text evidence="2">Energy metabolism; oxidative phosphorylation.</text>
</comment>
<organism evidence="12">
    <name type="scientific">Hyalomma excavatum</name>
    <dbReference type="NCBI Taxonomy" id="257692"/>
    <lineage>
        <taxon>Eukaryota</taxon>
        <taxon>Metazoa</taxon>
        <taxon>Ecdysozoa</taxon>
        <taxon>Arthropoda</taxon>
        <taxon>Chelicerata</taxon>
        <taxon>Arachnida</taxon>
        <taxon>Acari</taxon>
        <taxon>Parasitiformes</taxon>
        <taxon>Ixodida</taxon>
        <taxon>Ixodoidea</taxon>
        <taxon>Ixodidae</taxon>
        <taxon>Hyalomminae</taxon>
        <taxon>Hyalomma</taxon>
    </lineage>
</organism>
<evidence type="ECO:0000313" key="12">
    <source>
        <dbReference type="EMBL" id="JAP63265.1"/>
    </source>
</evidence>
<dbReference type="PANTHER" id="PTHR11504">
    <property type="entry name" value="CYTOCHROME C OXIDASE POLYPEPTIDE VIA"/>
    <property type="match status" value="1"/>
</dbReference>
<dbReference type="EMBL" id="GEFH01005316">
    <property type="protein sequence ID" value="JAP63265.1"/>
    <property type="molecule type" value="mRNA"/>
</dbReference>
<keyword evidence="8" id="KW-0496">Mitochondrion</keyword>
<evidence type="ECO:0000256" key="8">
    <source>
        <dbReference type="ARBA" id="ARBA00023128"/>
    </source>
</evidence>
<dbReference type="PANTHER" id="PTHR11504:SF9">
    <property type="entry name" value="CYTOCHROME C OXIDASE SUBUNIT 6A-LIKE"/>
    <property type="match status" value="1"/>
</dbReference>
<keyword evidence="5" id="KW-0999">Mitochondrion inner membrane</keyword>
<evidence type="ECO:0000256" key="6">
    <source>
        <dbReference type="ARBA" id="ARBA00022946"/>
    </source>
</evidence>
<keyword evidence="9 11" id="KW-0472">Membrane</keyword>